<dbReference type="EMBL" id="SDMP01000020">
    <property type="protein sequence ID" value="RYQ82052.1"/>
    <property type="molecule type" value="Genomic_DNA"/>
</dbReference>
<dbReference type="InterPro" id="IPR011990">
    <property type="entry name" value="TPR-like_helical_dom_sf"/>
</dbReference>
<dbReference type="PANTHER" id="PTHR47926:SF347">
    <property type="entry name" value="PENTATRICOPEPTIDE REPEAT-CONTAINING PROTEIN"/>
    <property type="match status" value="1"/>
</dbReference>
<dbReference type="InterPro" id="IPR046848">
    <property type="entry name" value="E_motif"/>
</dbReference>
<dbReference type="Pfam" id="PF01535">
    <property type="entry name" value="PPR"/>
    <property type="match status" value="5"/>
</dbReference>
<dbReference type="AlphaFoldDB" id="A0A444WXF8"/>
<dbReference type="Pfam" id="PF20431">
    <property type="entry name" value="E_motif"/>
    <property type="match status" value="1"/>
</dbReference>
<evidence type="ECO:0000313" key="4">
    <source>
        <dbReference type="EMBL" id="RYQ82052.1"/>
    </source>
</evidence>
<accession>A0A444WXF8</accession>
<feature type="repeat" description="PPR" evidence="2">
    <location>
        <begin position="313"/>
        <end position="347"/>
    </location>
</feature>
<protein>
    <recommendedName>
        <fullName evidence="6">Pentatricopeptide repeat-containing protein</fullName>
    </recommendedName>
</protein>
<dbReference type="PROSITE" id="PS51375">
    <property type="entry name" value="PPR"/>
    <property type="match status" value="4"/>
</dbReference>
<dbReference type="Proteomes" id="UP000289738">
    <property type="component" value="Chromosome B10"/>
</dbReference>
<dbReference type="GO" id="GO:0009451">
    <property type="term" value="P:RNA modification"/>
    <property type="evidence" value="ECO:0007669"/>
    <property type="project" value="InterPro"/>
</dbReference>
<name>A0A444WXF8_ARAHY</name>
<comment type="caution">
    <text evidence="4">The sequence shown here is derived from an EMBL/GenBank/DDBJ whole genome shotgun (WGS) entry which is preliminary data.</text>
</comment>
<evidence type="ECO:0000256" key="3">
    <source>
        <dbReference type="SAM" id="MobiDB-lite"/>
    </source>
</evidence>
<feature type="compositionally biased region" description="Acidic residues" evidence="3">
    <location>
        <begin position="775"/>
        <end position="787"/>
    </location>
</feature>
<dbReference type="FunFam" id="1.25.40.10:FF:000090">
    <property type="entry name" value="Pentatricopeptide repeat-containing protein, chloroplastic"/>
    <property type="match status" value="1"/>
</dbReference>
<proteinExistence type="predicted"/>
<evidence type="ECO:0000256" key="1">
    <source>
        <dbReference type="ARBA" id="ARBA00022737"/>
    </source>
</evidence>
<organism evidence="4 5">
    <name type="scientific">Arachis hypogaea</name>
    <name type="common">Peanut</name>
    <dbReference type="NCBI Taxonomy" id="3818"/>
    <lineage>
        <taxon>Eukaryota</taxon>
        <taxon>Viridiplantae</taxon>
        <taxon>Streptophyta</taxon>
        <taxon>Embryophyta</taxon>
        <taxon>Tracheophyta</taxon>
        <taxon>Spermatophyta</taxon>
        <taxon>Magnoliopsida</taxon>
        <taxon>eudicotyledons</taxon>
        <taxon>Gunneridae</taxon>
        <taxon>Pentapetalae</taxon>
        <taxon>rosids</taxon>
        <taxon>fabids</taxon>
        <taxon>Fabales</taxon>
        <taxon>Fabaceae</taxon>
        <taxon>Papilionoideae</taxon>
        <taxon>50 kb inversion clade</taxon>
        <taxon>dalbergioids sensu lato</taxon>
        <taxon>Dalbergieae</taxon>
        <taxon>Pterocarpus clade</taxon>
        <taxon>Arachis</taxon>
    </lineage>
</organism>
<dbReference type="Gene3D" id="1.25.40.10">
    <property type="entry name" value="Tetratricopeptide repeat domain"/>
    <property type="match status" value="4"/>
</dbReference>
<dbReference type="Pfam" id="PF13041">
    <property type="entry name" value="PPR_2"/>
    <property type="match status" value="2"/>
</dbReference>
<reference evidence="4 5" key="1">
    <citation type="submission" date="2019-01" db="EMBL/GenBank/DDBJ databases">
        <title>Sequencing of cultivated peanut Arachis hypogaea provides insights into genome evolution and oil improvement.</title>
        <authorList>
            <person name="Chen X."/>
        </authorList>
    </citation>
    <scope>NUCLEOTIDE SEQUENCE [LARGE SCALE GENOMIC DNA]</scope>
    <source>
        <strain evidence="5">cv. Fuhuasheng</strain>
        <tissue evidence="4">Leaves</tissue>
    </source>
</reference>
<dbReference type="GO" id="GO:0003723">
    <property type="term" value="F:RNA binding"/>
    <property type="evidence" value="ECO:0007669"/>
    <property type="project" value="InterPro"/>
</dbReference>
<dbReference type="NCBIfam" id="TIGR00756">
    <property type="entry name" value="PPR"/>
    <property type="match status" value="3"/>
</dbReference>
<feature type="region of interest" description="Disordered" evidence="3">
    <location>
        <begin position="775"/>
        <end position="809"/>
    </location>
</feature>
<evidence type="ECO:0008006" key="6">
    <source>
        <dbReference type="Google" id="ProtNLM"/>
    </source>
</evidence>
<feature type="repeat" description="PPR" evidence="2">
    <location>
        <begin position="108"/>
        <end position="142"/>
    </location>
</feature>
<dbReference type="InterPro" id="IPR002885">
    <property type="entry name" value="PPR_rpt"/>
</dbReference>
<evidence type="ECO:0000256" key="2">
    <source>
        <dbReference type="PROSITE-ProRule" id="PRU00708"/>
    </source>
</evidence>
<feature type="repeat" description="PPR" evidence="2">
    <location>
        <begin position="212"/>
        <end position="246"/>
    </location>
</feature>
<dbReference type="InterPro" id="IPR046960">
    <property type="entry name" value="PPR_At4g14850-like_plant"/>
</dbReference>
<keyword evidence="1" id="KW-0677">Repeat</keyword>
<gene>
    <name evidence="4" type="ORF">Ahy_B10g100626</name>
</gene>
<evidence type="ECO:0000313" key="5">
    <source>
        <dbReference type="Proteomes" id="UP000289738"/>
    </source>
</evidence>
<sequence length="902" mass="99292">MAVHEASASFNQRIKTLLSNGLYHQTFQLFRQLLFSGNHVNIFSVLPSLTKACSSAQCHALGTALHCLALKTGSHSDHVVSNSVISMYAKFMDTESARKVFDTMPQRDPITWNSMINCYLYNGYLTEALQTLKGAHLLGLAPKPELMARVVSMCGRNVCSRIGKQIHALVIVDERVQQWESVIFSTALVDFYFRCGESWMALHVFDGMDVKNEVTWTAIISGCTANHHYDAAFACFRAMQAEGVIPESALIALLTACAESGFAKHGKEIHGYAFRHWFASSHNFSSALINMYCQCGESLHLAELVFEGSSFRDVVLWSSIIGSYAQRGDGYKALKLFNKMLGEETEPNHVTLLEVISACTNLSSLKHGCPCHGYVLKFGFSSHISVGNALINMYAKCGCLDGSIKIFLEMPNRDSVSWSTLISAYGLHGCGEQALQLFHEMQERGVKSDAITLLAVLSACNHAGLVTEAQLVFKQASADCKIQLILEHYACLIDLLGRSGKLEDAMETLRTMPMEPSARMWSSLVSSCKLHGRLDIAEILVPQLIRSEPNNAANYALLNMIYAEHGHWLGVEKVREIMKLQKVKKINGLSRIEAVDESQELPELLPVNGQLLLQQRLLILMMDNGPSQVINDLIIIVLFLIHHPPKLIGLNLNGALLILQPEDHGHGLLSSGGSRNPLILDLSTSSTEPLPLKLDEISQRHYVEHLVFNVVLLVIESVLHLRLLPGGGFGDVSVDSVMNLRGGGGSGSGRRSGWWIVRREMLESLGIGMRDAVDLEGEEEDQDETKDVEDSRNVTEEDETATDLAGLSDESDCGREIHECEGNSEKAVVEAKNGLNCNQEASLHLHLGHLVPPTLSLSHSNNFFNLSVNATSFSFSCYHTYQFTTNVSSVFIGFPTTTPAAT</sequence>
<dbReference type="PANTHER" id="PTHR47926">
    <property type="entry name" value="PENTATRICOPEPTIDE REPEAT-CONTAINING PROTEIN"/>
    <property type="match status" value="1"/>
</dbReference>
<feature type="repeat" description="PPR" evidence="2">
    <location>
        <begin position="414"/>
        <end position="448"/>
    </location>
</feature>
<keyword evidence="5" id="KW-1185">Reference proteome</keyword>